<dbReference type="EMBL" id="WUAV01000006">
    <property type="protein sequence ID" value="KAF1747344.1"/>
    <property type="molecule type" value="Genomic_DNA"/>
</dbReference>
<keyword evidence="6 18" id="KW-1133">Transmembrane helix</keyword>
<dbReference type="GO" id="GO:0022848">
    <property type="term" value="F:acetylcholine-gated monoatomic cation-selective channel activity"/>
    <property type="evidence" value="ECO:0007669"/>
    <property type="project" value="InterPro"/>
</dbReference>
<evidence type="ECO:0000256" key="11">
    <source>
        <dbReference type="ARBA" id="ARBA00023157"/>
    </source>
</evidence>
<evidence type="ECO:0000256" key="13">
    <source>
        <dbReference type="ARBA" id="ARBA00023180"/>
    </source>
</evidence>
<dbReference type="GO" id="GO:0004888">
    <property type="term" value="F:transmembrane signaling receptor activity"/>
    <property type="evidence" value="ECO:0007669"/>
    <property type="project" value="InterPro"/>
</dbReference>
<evidence type="ECO:0000313" key="26">
    <source>
        <dbReference type="Proteomes" id="UP000483820"/>
    </source>
</evidence>
<evidence type="ECO:0000256" key="17">
    <source>
        <dbReference type="ARBA" id="ARBA00034104"/>
    </source>
</evidence>
<dbReference type="KEGG" id="crq:GCK72_023806"/>
<dbReference type="Gene3D" id="1.20.58.390">
    <property type="entry name" value="Neurotransmitter-gated ion-channel transmembrane domain"/>
    <property type="match status" value="2"/>
</dbReference>
<evidence type="ECO:0000256" key="15">
    <source>
        <dbReference type="ARBA" id="ARBA00023286"/>
    </source>
</evidence>
<dbReference type="Pfam" id="PF02932">
    <property type="entry name" value="Neur_chan_memb"/>
    <property type="match status" value="1"/>
</dbReference>
<dbReference type="InterPro" id="IPR006202">
    <property type="entry name" value="Neur_chan_lig-bd"/>
</dbReference>
<dbReference type="InterPro" id="IPR058564">
    <property type="entry name" value="TPR_TRAPPC9_Trs120"/>
</dbReference>
<comment type="caution">
    <text evidence="25">The sequence shown here is derived from an EMBL/GenBank/DDBJ whole genome shotgun (WGS) entry which is preliminary data.</text>
</comment>
<comment type="similarity">
    <text evidence="18">Belongs to the ligand-gated ion channel (TC 1.A.9) family.</text>
</comment>
<evidence type="ECO:0000256" key="1">
    <source>
        <dbReference type="ARBA" id="ARBA00004555"/>
    </source>
</evidence>
<evidence type="ECO:0000256" key="6">
    <source>
        <dbReference type="ARBA" id="ARBA00022989"/>
    </source>
</evidence>
<feature type="region of interest" description="Disordered" evidence="19">
    <location>
        <begin position="382"/>
        <end position="417"/>
    </location>
</feature>
<dbReference type="Proteomes" id="UP000483820">
    <property type="component" value="Chromosome X"/>
</dbReference>
<feature type="domain" description="Trs120/TRAPPC9 N-terminal" evidence="22">
    <location>
        <begin position="724"/>
        <end position="791"/>
    </location>
</feature>
<keyword evidence="5 18" id="KW-0812">Transmembrane</keyword>
<keyword evidence="16 18" id="KW-0407">Ion channel</keyword>
<dbReference type="FunFam" id="2.70.170.10:FF:000044">
    <property type="entry name" value="AcetylCholine Receptor"/>
    <property type="match status" value="1"/>
</dbReference>
<dbReference type="SUPFAM" id="SSF90112">
    <property type="entry name" value="Neurotransmitter-gated ion-channel transmembrane pore"/>
    <property type="match status" value="1"/>
</dbReference>
<dbReference type="InterPro" id="IPR058565">
    <property type="entry name" value="Ig_TRAPPC9_Trs120_1st"/>
</dbReference>
<dbReference type="Pfam" id="PF02931">
    <property type="entry name" value="Neur_chan_LBD"/>
    <property type="match status" value="1"/>
</dbReference>
<evidence type="ECO:0000256" key="19">
    <source>
        <dbReference type="SAM" id="MobiDB-lite"/>
    </source>
</evidence>
<organism evidence="25 26">
    <name type="scientific">Caenorhabditis remanei</name>
    <name type="common">Caenorhabditis vulgaris</name>
    <dbReference type="NCBI Taxonomy" id="31234"/>
    <lineage>
        <taxon>Eukaryota</taxon>
        <taxon>Metazoa</taxon>
        <taxon>Ecdysozoa</taxon>
        <taxon>Nematoda</taxon>
        <taxon>Chromadorea</taxon>
        <taxon>Rhabditida</taxon>
        <taxon>Rhabditina</taxon>
        <taxon>Rhabditomorpha</taxon>
        <taxon>Rhabditoidea</taxon>
        <taxon>Rhabditidae</taxon>
        <taxon>Peloderinae</taxon>
        <taxon>Caenorhabditis</taxon>
    </lineage>
</organism>
<feature type="domain" description="Neurotransmitter-gated ion-channel transmembrane" evidence="21">
    <location>
        <begin position="268"/>
        <end position="498"/>
    </location>
</feature>
<evidence type="ECO:0000256" key="18">
    <source>
        <dbReference type="RuleBase" id="RU000687"/>
    </source>
</evidence>
<evidence type="ECO:0000259" key="22">
    <source>
        <dbReference type="Pfam" id="PF08626"/>
    </source>
</evidence>
<dbReference type="PANTHER" id="PTHR21512:SF5">
    <property type="entry name" value="TRAFFICKING PROTEIN PARTICLE COMPLEX SUBUNIT 9"/>
    <property type="match status" value="1"/>
</dbReference>
<dbReference type="CDD" id="cd19064">
    <property type="entry name" value="LGIC_TM_nAChR"/>
    <property type="match status" value="1"/>
</dbReference>
<comment type="similarity">
    <text evidence="2">Belongs to the NIBP family.</text>
</comment>
<accession>A0A6A5FXY8</accession>
<evidence type="ECO:0000256" key="2">
    <source>
        <dbReference type="ARBA" id="ARBA00008459"/>
    </source>
</evidence>
<keyword evidence="7" id="KW-0770">Synapse</keyword>
<dbReference type="InterPro" id="IPR006201">
    <property type="entry name" value="Neur_channel"/>
</dbReference>
<evidence type="ECO:0000256" key="5">
    <source>
        <dbReference type="ARBA" id="ARBA00022692"/>
    </source>
</evidence>
<dbReference type="Pfam" id="PF26251">
    <property type="entry name" value="TPR_TRAPPC9-Trs120"/>
    <property type="match status" value="1"/>
</dbReference>
<keyword evidence="10 18" id="KW-0472">Membrane</keyword>
<dbReference type="InterPro" id="IPR018000">
    <property type="entry name" value="Neurotransmitter_ion_chnl_CS"/>
</dbReference>
<evidence type="ECO:0000256" key="9">
    <source>
        <dbReference type="ARBA" id="ARBA00023065"/>
    </source>
</evidence>
<evidence type="ECO:0000259" key="20">
    <source>
        <dbReference type="Pfam" id="PF02931"/>
    </source>
</evidence>
<dbReference type="InterPro" id="IPR002394">
    <property type="entry name" value="Nicotinic_acetylcholine_rcpt"/>
</dbReference>
<dbReference type="RefSeq" id="XP_053579130.1">
    <property type="nucleotide sequence ID" value="XM_053735564.1"/>
</dbReference>
<feature type="transmembrane region" description="Helical" evidence="18">
    <location>
        <begin position="483"/>
        <end position="501"/>
    </location>
</feature>
<evidence type="ECO:0000256" key="8">
    <source>
        <dbReference type="ARBA" id="ARBA00023034"/>
    </source>
</evidence>
<reference evidence="25 26" key="1">
    <citation type="submission" date="2019-12" db="EMBL/GenBank/DDBJ databases">
        <title>Chromosome-level assembly of the Caenorhabditis remanei genome.</title>
        <authorList>
            <person name="Teterina A.A."/>
            <person name="Willis J.H."/>
            <person name="Phillips P.C."/>
        </authorList>
    </citation>
    <scope>NUCLEOTIDE SEQUENCE [LARGE SCALE GENOMIC DNA]</scope>
    <source>
        <strain evidence="25 26">PX506</strain>
        <tissue evidence="25">Whole organism</tissue>
    </source>
</reference>
<evidence type="ECO:0000259" key="21">
    <source>
        <dbReference type="Pfam" id="PF02932"/>
    </source>
</evidence>
<feature type="region of interest" description="Disordered" evidence="19">
    <location>
        <begin position="849"/>
        <end position="911"/>
    </location>
</feature>
<keyword evidence="13" id="KW-0325">Glycoprotein</keyword>
<dbReference type="InterPro" id="IPR058563">
    <property type="entry name" value="Trs120_TRAPPC9_N"/>
</dbReference>
<keyword evidence="14" id="KW-0628">Postsynaptic cell membrane</keyword>
<name>A0A6A5FXY8_CAERE</name>
<evidence type="ECO:0000256" key="7">
    <source>
        <dbReference type="ARBA" id="ARBA00023018"/>
    </source>
</evidence>
<dbReference type="PANTHER" id="PTHR21512">
    <property type="entry name" value="TRAFFICKING PROTEIN PARTICLE COMPLEX SUBUNIT 9"/>
    <property type="match status" value="1"/>
</dbReference>
<dbReference type="Pfam" id="PF08626">
    <property type="entry name" value="TRAPPC9-Trs120"/>
    <property type="match status" value="1"/>
</dbReference>
<dbReference type="SUPFAM" id="SSF63712">
    <property type="entry name" value="Nicotinic receptor ligand binding domain-like"/>
    <property type="match status" value="1"/>
</dbReference>
<dbReference type="InterPro" id="IPR038050">
    <property type="entry name" value="Neuro_actylchol_rec"/>
</dbReference>
<keyword evidence="8" id="KW-0333">Golgi apparatus</keyword>
<keyword evidence="11" id="KW-1015">Disulfide bond</keyword>
<sequence length="1759" mass="198745">MWIPQRIDCNSLAVFIFIINILTVRANKHVSQLLENLLTDYNKAVRPVHNASDALKVKFGANLCRLIDVDEVNQVLTTSLWLEMQWYDKKLTWNPSDWGGVEYIHIPSDQIWIPDIVLYNNADGEPHITITSLAKIDNHGTVVWQPPSIYKSFCPINIKYFPYDWQTCEMKFGGWTNDGETLDLYQIPVDVNDVPQPKQQEDGVEFLYLEKGLGLSFYHESAEWDLLSATSSRYAQIYPGCCGQQYYIDIKYRIIIRRKAIFFTVTLTIPCMLIANVTPFVFLILPNEHKMTFSISVLVAFSVFYLVLIDLIPPTSLSLSLIGVYLLFTLLMVSVSIILSVVTINMYRKQAFSSEMPHWQRWLFVQRLPKLLRLKTLEHTLEPEDGSETTTPRTGSVSVTASVTQKHPNPNNSSPVFPPQRLRLLSLVQMDEALKQRCAADNLDLFRKIAGHLKIISAHFHNQQMESKITEEWQLMSLVIDRIFLILFLAVSMAANIMFVYNSPTLFDDRPSLIPTMKSSTSDFLTDVQTVNIVIKQIGPNKALPAFKRIVERCSRQRVIQVSDNPRRLFHCSFTQSSSYTEFSELQQHRRVFAVIGVAFTNGHGEPDRSTRASRESTDSEVSEIEQITNAYNKLKSDYSNIICGRCILIGGKDEDFNEVERHERLCFPSLEDATQLESAIRELMRAIYIVIEMKRVDVSFEKKQEIVCPTLPDESRWQVGVETKSTKSYRKKCLGRYRKQHADYCLLTGLPQLALEAYEGAIESLKSAQDHLWLAAAYDGWASTVCILHAEQMGEINCGAFHRVASMHAMLTIPSIEINTQSGESLSVSNDSVLRYHLGNAEHLDETQVKTQHFSSPQGHKRHHSDEHIRVTSSLSNSNSIERNESFGNESGIVSNGSSPSIREEPAKVKASKGLNPLSNFLSDRREKPTKERVMENFKNAIDEFAKFTLAGWLEYETVMRAIMYLILERKYIKLEQFHRDYTGKYLDDANSFMDHRMKAQICLNSAAMYKEIGFLRKQAFYARLSVLFELHVTEGRVRQAGDYKTVYPVLFKTLEGYGVDLSEPHDMKNKKIGPVKLQIKSLHEIFTAANRAGHRDAAIRHLCFLLQVYYPHLDSSMTTRLFDDLDNLVKATNTVHQLNQTIVVDDGKIIIPGLQLTRFPLIQNPTVLALQPNLAPTIVPSRSQASIFIYTPFGKKVDNSLLWVTDCPGEVEVTVKNCRGLELVVRELCLIVEGVNFEPVQARLILPPEDEENNSGSTIRLLGVPKEPGDLFITGYSCNIFGLHNECRFLSHNSQKPNKIRVKVLPKLARVYLECSLPRAPIDEENDEPSAEAVVYSGQKFDHTITVVNSSDIPVRYCGVKIWQPIVQGGPPLIRLDDSETHAPELEEFDTNDDLSSFILEPNGSREMKFHIFGIDPTSTADDLSDEEKVLESVVPLANTQANSETESNDMDLIPFTGRLLTAEFIVRYHSDITSEDGHSFERKCKLPIAISIIPAVTVSAWHVLPGDSPFSRYIVVDVTNSTEHDAELVYSNSRRMYVLPKETCRVPILSPCCSDVTGGAFHQAKQRGSHMMQKMETERLRLILENHVSKHLDIRWAIPALNLDGQVPVGSLLSSVSLLKQLVLPAISLDFFVNGKQYVSEDDVAVGIGQFVEVEVSIISSLAAEYNGILSLECEQEISHLLGSNDTSTFMLVTGLKKIPFAVDKENKQSARFSVTFIVEGSFRVRPQITPAPGQNALLAEDMFATPVAFSVSTKF</sequence>
<keyword evidence="3 18" id="KW-0813">Transport</keyword>
<evidence type="ECO:0000256" key="12">
    <source>
        <dbReference type="ARBA" id="ARBA00023170"/>
    </source>
</evidence>
<feature type="domain" description="Trs120/TRAPPC9 first Ig-like" evidence="24">
    <location>
        <begin position="1190"/>
        <end position="1303"/>
    </location>
</feature>
<evidence type="ECO:0000256" key="16">
    <source>
        <dbReference type="ARBA" id="ARBA00023303"/>
    </source>
</evidence>
<dbReference type="GeneID" id="9821412"/>
<dbReference type="InterPro" id="IPR006029">
    <property type="entry name" value="Neurotrans-gated_channel_TM"/>
</dbReference>
<feature type="transmembrane region" description="Helical" evidence="18">
    <location>
        <begin position="324"/>
        <end position="347"/>
    </location>
</feature>
<dbReference type="InterPro" id="IPR013935">
    <property type="entry name" value="Trs120_TRAPPC9"/>
</dbReference>
<feature type="transmembrane region" description="Helical" evidence="18">
    <location>
        <begin position="292"/>
        <end position="312"/>
    </location>
</feature>
<feature type="transmembrane region" description="Helical" evidence="18">
    <location>
        <begin position="260"/>
        <end position="285"/>
    </location>
</feature>
<evidence type="ECO:0000256" key="10">
    <source>
        <dbReference type="ARBA" id="ARBA00023136"/>
    </source>
</evidence>
<keyword evidence="12" id="KW-0675">Receptor</keyword>
<feature type="domain" description="Neurotransmitter-gated ion-channel ligand-binding" evidence="20">
    <location>
        <begin position="31"/>
        <end position="259"/>
    </location>
</feature>
<dbReference type="Pfam" id="PF26254">
    <property type="entry name" value="Ig_TRAPPC9-Trs120_1st"/>
    <property type="match status" value="1"/>
</dbReference>
<evidence type="ECO:0000313" key="25">
    <source>
        <dbReference type="EMBL" id="KAF1747344.1"/>
    </source>
</evidence>
<evidence type="ECO:0000256" key="3">
    <source>
        <dbReference type="ARBA" id="ARBA00022448"/>
    </source>
</evidence>
<dbReference type="PRINTS" id="PR00254">
    <property type="entry name" value="NICOTINICR"/>
</dbReference>
<gene>
    <name evidence="25" type="ORF">GCK72_023806</name>
</gene>
<dbReference type="InterPro" id="IPR036719">
    <property type="entry name" value="Neuro-gated_channel_TM_sf"/>
</dbReference>
<dbReference type="Gene3D" id="2.70.170.10">
    <property type="entry name" value="Neurotransmitter-gated ion-channel ligand-binding domain"/>
    <property type="match status" value="1"/>
</dbReference>
<dbReference type="InterPro" id="IPR036734">
    <property type="entry name" value="Neur_chan_lig-bd_sf"/>
</dbReference>
<feature type="compositionally biased region" description="Polar residues" evidence="19">
    <location>
        <begin position="850"/>
        <end position="859"/>
    </location>
</feature>
<comment type="subcellular location">
    <subcellularLocation>
        <location evidence="1">Golgi apparatus</location>
    </subcellularLocation>
    <subcellularLocation>
        <location evidence="17">Postsynaptic cell membrane</location>
        <topology evidence="17">Multi-pass membrane protein</topology>
    </subcellularLocation>
</comment>
<dbReference type="GO" id="GO:0005802">
    <property type="term" value="C:trans-Golgi network"/>
    <property type="evidence" value="ECO:0007669"/>
    <property type="project" value="TreeGrafter"/>
</dbReference>
<evidence type="ECO:0000256" key="4">
    <source>
        <dbReference type="ARBA" id="ARBA00022475"/>
    </source>
</evidence>
<feature type="compositionally biased region" description="Polar residues" evidence="19">
    <location>
        <begin position="872"/>
        <end position="902"/>
    </location>
</feature>
<dbReference type="PROSITE" id="PS00236">
    <property type="entry name" value="NEUROTR_ION_CHANNEL"/>
    <property type="match status" value="1"/>
</dbReference>
<evidence type="ECO:0000259" key="23">
    <source>
        <dbReference type="Pfam" id="PF26251"/>
    </source>
</evidence>
<keyword evidence="4" id="KW-1003">Cell membrane</keyword>
<feature type="domain" description="Trs120/TRAPPC9 TPR region" evidence="23">
    <location>
        <begin position="995"/>
        <end position="1135"/>
    </location>
</feature>
<dbReference type="PRINTS" id="PR00252">
    <property type="entry name" value="NRIONCHANNEL"/>
</dbReference>
<feature type="compositionally biased region" description="Polar residues" evidence="19">
    <location>
        <begin position="388"/>
        <end position="407"/>
    </location>
</feature>
<evidence type="ECO:0000256" key="14">
    <source>
        <dbReference type="ARBA" id="ARBA00023257"/>
    </source>
</evidence>
<protein>
    <submittedName>
        <fullName evidence="25">Uncharacterized protein</fullName>
    </submittedName>
</protein>
<evidence type="ECO:0000259" key="24">
    <source>
        <dbReference type="Pfam" id="PF26254"/>
    </source>
</evidence>
<dbReference type="CTD" id="9821412"/>
<dbReference type="GO" id="GO:0045211">
    <property type="term" value="C:postsynaptic membrane"/>
    <property type="evidence" value="ECO:0007669"/>
    <property type="project" value="UniProtKB-SubCell"/>
</dbReference>
<keyword evidence="15" id="KW-1071">Ligand-gated ion channel</keyword>
<keyword evidence="9 18" id="KW-0406">Ion transport</keyword>
<proteinExistence type="inferred from homology"/>